<organism evidence="2 3">
    <name type="scientific">Araneus ventricosus</name>
    <name type="common">Orbweaver spider</name>
    <name type="synonym">Epeira ventricosa</name>
    <dbReference type="NCBI Taxonomy" id="182803"/>
    <lineage>
        <taxon>Eukaryota</taxon>
        <taxon>Metazoa</taxon>
        <taxon>Ecdysozoa</taxon>
        <taxon>Arthropoda</taxon>
        <taxon>Chelicerata</taxon>
        <taxon>Arachnida</taxon>
        <taxon>Araneae</taxon>
        <taxon>Araneomorphae</taxon>
        <taxon>Entelegynae</taxon>
        <taxon>Araneoidea</taxon>
        <taxon>Araneidae</taxon>
        <taxon>Araneus</taxon>
    </lineage>
</organism>
<evidence type="ECO:0000313" key="2">
    <source>
        <dbReference type="EMBL" id="GBM29271.1"/>
    </source>
</evidence>
<protein>
    <submittedName>
        <fullName evidence="2">Uncharacterized protein</fullName>
    </submittedName>
</protein>
<proteinExistence type="predicted"/>
<keyword evidence="3" id="KW-1185">Reference proteome</keyword>
<reference evidence="2 3" key="1">
    <citation type="journal article" date="2019" name="Sci. Rep.">
        <title>Orb-weaving spider Araneus ventricosus genome elucidates the spidroin gene catalogue.</title>
        <authorList>
            <person name="Kono N."/>
            <person name="Nakamura H."/>
            <person name="Ohtoshi R."/>
            <person name="Moran D.A.P."/>
            <person name="Shinohara A."/>
            <person name="Yoshida Y."/>
            <person name="Fujiwara M."/>
            <person name="Mori M."/>
            <person name="Tomita M."/>
            <person name="Arakawa K."/>
        </authorList>
    </citation>
    <scope>NUCLEOTIDE SEQUENCE [LARGE SCALE GENOMIC DNA]</scope>
</reference>
<feature type="region of interest" description="Disordered" evidence="1">
    <location>
        <begin position="20"/>
        <end position="54"/>
    </location>
</feature>
<name>A0A4Y2EK72_ARAVE</name>
<evidence type="ECO:0000256" key="1">
    <source>
        <dbReference type="SAM" id="MobiDB-lite"/>
    </source>
</evidence>
<dbReference type="AlphaFoldDB" id="A0A4Y2EK72"/>
<sequence length="86" mass="9498">MLMARLIAAEERQEWQGSLADGNIAGKSKSEPAIRDRDAAHSAEEKTIPDDPFLLGLPPPSLSPVFCKRRPCDVHDLGLKVEFLED</sequence>
<comment type="caution">
    <text evidence="2">The sequence shown here is derived from an EMBL/GenBank/DDBJ whole genome shotgun (WGS) entry which is preliminary data.</text>
</comment>
<evidence type="ECO:0000313" key="3">
    <source>
        <dbReference type="Proteomes" id="UP000499080"/>
    </source>
</evidence>
<feature type="compositionally biased region" description="Basic and acidic residues" evidence="1">
    <location>
        <begin position="28"/>
        <end position="49"/>
    </location>
</feature>
<accession>A0A4Y2EK72</accession>
<dbReference type="EMBL" id="BGPR01000631">
    <property type="protein sequence ID" value="GBM29271.1"/>
    <property type="molecule type" value="Genomic_DNA"/>
</dbReference>
<dbReference type="Proteomes" id="UP000499080">
    <property type="component" value="Unassembled WGS sequence"/>
</dbReference>
<gene>
    <name evidence="2" type="ORF">AVEN_155224_1</name>
</gene>